<feature type="signal peptide" evidence="1">
    <location>
        <begin position="1"/>
        <end position="19"/>
    </location>
</feature>
<dbReference type="RefSeq" id="WP_153240017.1">
    <property type="nucleotide sequence ID" value="NZ_CP036422.1"/>
</dbReference>
<reference evidence="2 3" key="1">
    <citation type="submission" date="2019-02" db="EMBL/GenBank/DDBJ databases">
        <authorList>
            <person name="Li S.-H."/>
        </authorList>
    </citation>
    <scope>NUCLEOTIDE SEQUENCE [LARGE SCALE GENOMIC DNA]</scope>
    <source>
        <strain evidence="2 3">IMCC14385</strain>
    </source>
</reference>
<dbReference type="KEGG" id="halc:EY643_15130"/>
<sequence>MKILLAVVMSCLLSVAAVAQDYENMPGYVDFGTMDEIYGEPRVMINIGGPLMQLLSAAAAASDDPEAAAIMEGLEGIRVNVYNTGGNLDPALERMNEAKSTLQAADWQPIVQVQEADEQVQMFTRVNGDKMEGMAIMVVNAEEAVFLNILGNIDPAHVSKVMKQVNVDVDVDTE</sequence>
<feature type="chain" id="PRO_5024974966" evidence="1">
    <location>
        <begin position="20"/>
        <end position="174"/>
    </location>
</feature>
<evidence type="ECO:0000313" key="3">
    <source>
        <dbReference type="Proteomes" id="UP000326287"/>
    </source>
</evidence>
<dbReference type="Proteomes" id="UP000326287">
    <property type="component" value="Chromosome"/>
</dbReference>
<proteinExistence type="predicted"/>
<keyword evidence="3" id="KW-1185">Reference proteome</keyword>
<dbReference type="AlphaFoldDB" id="A0A5P9NN23"/>
<dbReference type="EMBL" id="CP036422">
    <property type="protein sequence ID" value="QFU76875.1"/>
    <property type="molecule type" value="Genomic_DNA"/>
</dbReference>
<accession>A0A5P9NN23</accession>
<dbReference type="InterPro" id="IPR025348">
    <property type="entry name" value="DUF4252"/>
</dbReference>
<dbReference type="OrthoDB" id="194679at2"/>
<gene>
    <name evidence="2" type="ORF">EY643_15130</name>
</gene>
<protein>
    <submittedName>
        <fullName evidence="2">DUF4252 domain-containing protein</fullName>
    </submittedName>
</protein>
<organism evidence="2 3">
    <name type="scientific">Halioglobus maricola</name>
    <dbReference type="NCBI Taxonomy" id="2601894"/>
    <lineage>
        <taxon>Bacteria</taxon>
        <taxon>Pseudomonadati</taxon>
        <taxon>Pseudomonadota</taxon>
        <taxon>Gammaproteobacteria</taxon>
        <taxon>Cellvibrionales</taxon>
        <taxon>Halieaceae</taxon>
        <taxon>Halioglobus</taxon>
    </lineage>
</organism>
<evidence type="ECO:0000256" key="1">
    <source>
        <dbReference type="SAM" id="SignalP"/>
    </source>
</evidence>
<dbReference type="Pfam" id="PF14060">
    <property type="entry name" value="DUF4252"/>
    <property type="match status" value="1"/>
</dbReference>
<evidence type="ECO:0000313" key="2">
    <source>
        <dbReference type="EMBL" id="QFU76875.1"/>
    </source>
</evidence>
<name>A0A5P9NN23_9GAMM</name>
<keyword evidence="1" id="KW-0732">Signal</keyword>